<protein>
    <recommendedName>
        <fullName evidence="2">RING-type E3 ubiquitin transferase</fullName>
        <ecNumber evidence="2">2.3.2.27</ecNumber>
    </recommendedName>
</protein>
<name>A0A4U5MZL9_POPAL</name>
<gene>
    <name evidence="5" type="ORF">D5086_0000290770</name>
</gene>
<dbReference type="InterPro" id="IPR000719">
    <property type="entry name" value="Prot_kinase_dom"/>
</dbReference>
<keyword evidence="3" id="KW-0833">Ubl conjugation pathway</keyword>
<dbReference type="PANTHER" id="PTHR45647:SF132">
    <property type="entry name" value="KINASE WITH ADENINE NUCLEOTIDE ALPHA HYDROLASES-LIKE DOMAIN-CONTAINING PROTEIN"/>
    <property type="match status" value="1"/>
</dbReference>
<dbReference type="InterPro" id="IPR011009">
    <property type="entry name" value="Kinase-like_dom_sf"/>
</dbReference>
<evidence type="ECO:0000259" key="4">
    <source>
        <dbReference type="PROSITE" id="PS50011"/>
    </source>
</evidence>
<dbReference type="Pfam" id="PF00069">
    <property type="entry name" value="Pkinase"/>
    <property type="match status" value="1"/>
</dbReference>
<organism evidence="5">
    <name type="scientific">Populus alba</name>
    <name type="common">White poplar</name>
    <dbReference type="NCBI Taxonomy" id="43335"/>
    <lineage>
        <taxon>Eukaryota</taxon>
        <taxon>Viridiplantae</taxon>
        <taxon>Streptophyta</taxon>
        <taxon>Embryophyta</taxon>
        <taxon>Tracheophyta</taxon>
        <taxon>Spermatophyta</taxon>
        <taxon>Magnoliopsida</taxon>
        <taxon>eudicotyledons</taxon>
        <taxon>Gunneridae</taxon>
        <taxon>Pentapetalae</taxon>
        <taxon>rosids</taxon>
        <taxon>fabids</taxon>
        <taxon>Malpighiales</taxon>
        <taxon>Salicaceae</taxon>
        <taxon>Saliceae</taxon>
        <taxon>Populus</taxon>
    </lineage>
</organism>
<dbReference type="Gene3D" id="1.10.510.10">
    <property type="entry name" value="Transferase(Phosphotransferase) domain 1"/>
    <property type="match status" value="1"/>
</dbReference>
<dbReference type="GO" id="GO:0061630">
    <property type="term" value="F:ubiquitin protein ligase activity"/>
    <property type="evidence" value="ECO:0007669"/>
    <property type="project" value="UniProtKB-EC"/>
</dbReference>
<feature type="domain" description="Protein kinase" evidence="4">
    <location>
        <begin position="36"/>
        <end position="221"/>
    </location>
</feature>
<proteinExistence type="predicted"/>
<evidence type="ECO:0000256" key="3">
    <source>
        <dbReference type="ARBA" id="ARBA00022786"/>
    </source>
</evidence>
<comment type="caution">
    <text evidence="5">The sequence shown here is derived from an EMBL/GenBank/DDBJ whole genome shotgun (WGS) entry which is preliminary data.</text>
</comment>
<dbReference type="PANTHER" id="PTHR45647">
    <property type="entry name" value="OS02G0152300 PROTEIN"/>
    <property type="match status" value="1"/>
</dbReference>
<evidence type="ECO:0000313" key="5">
    <source>
        <dbReference type="EMBL" id="TKR74883.1"/>
    </source>
</evidence>
<dbReference type="GO" id="GO:0005524">
    <property type="term" value="F:ATP binding"/>
    <property type="evidence" value="ECO:0007669"/>
    <property type="project" value="InterPro"/>
</dbReference>
<dbReference type="InterPro" id="IPR051348">
    <property type="entry name" value="U-box_ubiquitin_ligases"/>
</dbReference>
<dbReference type="GO" id="GO:0004672">
    <property type="term" value="F:protein kinase activity"/>
    <property type="evidence" value="ECO:0007669"/>
    <property type="project" value="InterPro"/>
</dbReference>
<accession>A0A4U5MZL9</accession>
<evidence type="ECO:0000256" key="1">
    <source>
        <dbReference type="ARBA" id="ARBA00000900"/>
    </source>
</evidence>
<dbReference type="SUPFAM" id="SSF56112">
    <property type="entry name" value="Protein kinase-like (PK-like)"/>
    <property type="match status" value="1"/>
</dbReference>
<sequence length="221" mass="24377">MDHGQNNVPLDSLNKVFREFRTGDVPGNVSKGEPDFCTVYVINKGKISSVKSASGPHRLRKLPFKLKCQAGSETCLIQSSQSSQSTREVGLQEDMEIKDYSRVNERTNLIITETGHHSLEEVDSPDMNPFQEDSLLHRGNSPPLSWQLRSQIAAEIGTGLLFLHQTKPEPLVLRDLKPGNILLECNYVSKIGDVGLARLVPPSVANTVTQHRMTSTAGTIC</sequence>
<dbReference type="PROSITE" id="PS50011">
    <property type="entry name" value="PROTEIN_KINASE_DOM"/>
    <property type="match status" value="1"/>
</dbReference>
<dbReference type="AlphaFoldDB" id="A0A4U5MZL9"/>
<comment type="catalytic activity">
    <reaction evidence="1">
        <text>S-ubiquitinyl-[E2 ubiquitin-conjugating enzyme]-L-cysteine + [acceptor protein]-L-lysine = [E2 ubiquitin-conjugating enzyme]-L-cysteine + N(6)-ubiquitinyl-[acceptor protein]-L-lysine.</text>
        <dbReference type="EC" id="2.3.2.27"/>
    </reaction>
</comment>
<evidence type="ECO:0000256" key="2">
    <source>
        <dbReference type="ARBA" id="ARBA00012483"/>
    </source>
</evidence>
<dbReference type="EC" id="2.3.2.27" evidence="2"/>
<reference evidence="5" key="1">
    <citation type="submission" date="2018-10" db="EMBL/GenBank/DDBJ databases">
        <title>Population genomic analysis revealed the cold adaptation of white poplar.</title>
        <authorList>
            <person name="Liu Y.-J."/>
        </authorList>
    </citation>
    <scope>NUCLEOTIDE SEQUENCE [LARGE SCALE GENOMIC DNA]</scope>
    <source>
        <strain evidence="5">PAL-ZL1</strain>
    </source>
</reference>
<dbReference type="EMBL" id="RCHU01001154">
    <property type="protein sequence ID" value="TKR74883.1"/>
    <property type="molecule type" value="Genomic_DNA"/>
</dbReference>